<evidence type="ECO:0008006" key="5">
    <source>
        <dbReference type="Google" id="ProtNLM"/>
    </source>
</evidence>
<sequence length="534" mass="60195">MQERAPPYGGESSDDIVVNRAYRAKTIAMEEELMNSNHQGLDLPGSIANQPLHHPPDRTVSLVSSNNLAFKQMSNPQLAVDWEQISIGEEDMKLFEGMMEDKTGTVRQNKKVVKALNQLSESMVIVQDELNLQKNLAKLEQMKNGEGSSKRRSKLYYGKDSAENHHQRFVVLRNILTFMSCAPPLILIVIALAKNDSRYYRLAVALWPIEALFVLLHFVITIERSTREPNPEEKVHFVLHFVCHWSSIIIYLVLNPHITAIWPVVGMALLTSTPLYFMLKQVRAAVQQYHILQNDIGDYVDEVFVLLLGVLVPQLYLWFETWSSYSGEDEGTSSHNGVGFNGNLCISLLLLELGLFDIAVLGTGVSCIRDLMTFAIPPFLQASQWLIAFASMVALYFQGSKESEDDMPSTLRQALWYVFALASMGACMILAIKLPLKEIIAKRRRKLSVTGRTTREKAHDVGPEKVAGQSSLPKFFGVEVSPYDREISAQRKAANKEIEEEAKMREARRLKEKGRGGSKEDSLRSAQFLSDSMR</sequence>
<evidence type="ECO:0000313" key="4">
    <source>
        <dbReference type="Proteomes" id="UP001165082"/>
    </source>
</evidence>
<evidence type="ECO:0000256" key="2">
    <source>
        <dbReference type="SAM" id="Phobius"/>
    </source>
</evidence>
<dbReference type="AlphaFoldDB" id="A0A9W7FH09"/>
<organism evidence="3 4">
    <name type="scientific">Triparma retinervis</name>
    <dbReference type="NCBI Taxonomy" id="2557542"/>
    <lineage>
        <taxon>Eukaryota</taxon>
        <taxon>Sar</taxon>
        <taxon>Stramenopiles</taxon>
        <taxon>Ochrophyta</taxon>
        <taxon>Bolidophyceae</taxon>
        <taxon>Parmales</taxon>
        <taxon>Triparmaceae</taxon>
        <taxon>Triparma</taxon>
    </lineage>
</organism>
<feature type="compositionally biased region" description="Basic and acidic residues" evidence="1">
    <location>
        <begin position="489"/>
        <end position="523"/>
    </location>
</feature>
<feature type="transmembrane region" description="Helical" evidence="2">
    <location>
        <begin position="175"/>
        <end position="193"/>
    </location>
</feature>
<evidence type="ECO:0000256" key="1">
    <source>
        <dbReference type="SAM" id="MobiDB-lite"/>
    </source>
</evidence>
<name>A0A9W7FH09_9STRA</name>
<keyword evidence="4" id="KW-1185">Reference proteome</keyword>
<accession>A0A9W7FH09</accession>
<feature type="transmembrane region" description="Helical" evidence="2">
    <location>
        <begin position="374"/>
        <end position="396"/>
    </location>
</feature>
<reference evidence="3" key="1">
    <citation type="submission" date="2022-07" db="EMBL/GenBank/DDBJ databases">
        <title>Genome analysis of Parmales, a sister group of diatoms, reveals the evolutionary specialization of diatoms from phago-mixotrophs to photoautotrophs.</title>
        <authorList>
            <person name="Ban H."/>
            <person name="Sato S."/>
            <person name="Yoshikawa S."/>
            <person name="Kazumasa Y."/>
            <person name="Nakamura Y."/>
            <person name="Ichinomiya M."/>
            <person name="Saitoh K."/>
            <person name="Sato N."/>
            <person name="Blanc-Mathieu R."/>
            <person name="Endo H."/>
            <person name="Kuwata A."/>
            <person name="Ogata H."/>
        </authorList>
    </citation>
    <scope>NUCLEOTIDE SEQUENCE</scope>
</reference>
<feature type="transmembrane region" description="Helical" evidence="2">
    <location>
        <begin position="299"/>
        <end position="319"/>
    </location>
</feature>
<keyword evidence="2" id="KW-0812">Transmembrane</keyword>
<proteinExistence type="predicted"/>
<protein>
    <recommendedName>
        <fullName evidence="5">Transmembrane protein</fullName>
    </recommendedName>
</protein>
<feature type="transmembrane region" description="Helical" evidence="2">
    <location>
        <begin position="234"/>
        <end position="254"/>
    </location>
</feature>
<feature type="compositionally biased region" description="Polar residues" evidence="1">
    <location>
        <begin position="524"/>
        <end position="534"/>
    </location>
</feature>
<feature type="transmembrane region" description="Helical" evidence="2">
    <location>
        <begin position="199"/>
        <end position="222"/>
    </location>
</feature>
<comment type="caution">
    <text evidence="3">The sequence shown here is derived from an EMBL/GenBank/DDBJ whole genome shotgun (WGS) entry which is preliminary data.</text>
</comment>
<feature type="transmembrane region" description="Helical" evidence="2">
    <location>
        <begin position="339"/>
        <end position="362"/>
    </location>
</feature>
<dbReference type="EMBL" id="BRXZ01000452">
    <property type="protein sequence ID" value="GMI11926.1"/>
    <property type="molecule type" value="Genomic_DNA"/>
</dbReference>
<keyword evidence="2" id="KW-1133">Transmembrane helix</keyword>
<keyword evidence="2" id="KW-0472">Membrane</keyword>
<dbReference type="Proteomes" id="UP001165082">
    <property type="component" value="Unassembled WGS sequence"/>
</dbReference>
<gene>
    <name evidence="3" type="ORF">TrRE_jg6613</name>
</gene>
<feature type="transmembrane region" description="Helical" evidence="2">
    <location>
        <begin position="416"/>
        <end position="436"/>
    </location>
</feature>
<feature type="region of interest" description="Disordered" evidence="1">
    <location>
        <begin position="489"/>
        <end position="534"/>
    </location>
</feature>
<evidence type="ECO:0000313" key="3">
    <source>
        <dbReference type="EMBL" id="GMI11926.1"/>
    </source>
</evidence>
<dbReference type="OrthoDB" id="200318at2759"/>
<feature type="transmembrane region" description="Helical" evidence="2">
    <location>
        <begin position="260"/>
        <end position="279"/>
    </location>
</feature>